<protein>
    <submittedName>
        <fullName evidence="3">Unannotated protein</fullName>
    </submittedName>
</protein>
<dbReference type="InterPro" id="IPR019965">
    <property type="entry name" value="PPOX_F420-dep_Rv2061_put"/>
</dbReference>
<name>A0A6J6M135_9ZZZZ</name>
<evidence type="ECO:0000256" key="1">
    <source>
        <dbReference type="ARBA" id="ARBA00023002"/>
    </source>
</evidence>
<keyword evidence="1" id="KW-0560">Oxidoreductase</keyword>
<dbReference type="SUPFAM" id="SSF50475">
    <property type="entry name" value="FMN-binding split barrel"/>
    <property type="match status" value="1"/>
</dbReference>
<dbReference type="GO" id="GO:0016627">
    <property type="term" value="F:oxidoreductase activity, acting on the CH-CH group of donors"/>
    <property type="evidence" value="ECO:0007669"/>
    <property type="project" value="TreeGrafter"/>
</dbReference>
<reference evidence="3" key="1">
    <citation type="submission" date="2020-05" db="EMBL/GenBank/DDBJ databases">
        <authorList>
            <person name="Chiriac C."/>
            <person name="Salcher M."/>
            <person name="Ghai R."/>
            <person name="Kavagutti S V."/>
        </authorList>
    </citation>
    <scope>NUCLEOTIDE SEQUENCE</scope>
</reference>
<dbReference type="PANTHER" id="PTHR35176:SF11">
    <property type="entry name" value="PYRIDOXAMINE 5'-PHOSPHATE OXIDASE FAMILY PROTEIN"/>
    <property type="match status" value="1"/>
</dbReference>
<dbReference type="PANTHER" id="PTHR35176">
    <property type="entry name" value="HEME OXYGENASE HI_0854-RELATED"/>
    <property type="match status" value="1"/>
</dbReference>
<accession>A0A6J6M135</accession>
<organism evidence="3">
    <name type="scientific">freshwater metagenome</name>
    <dbReference type="NCBI Taxonomy" id="449393"/>
    <lineage>
        <taxon>unclassified sequences</taxon>
        <taxon>metagenomes</taxon>
        <taxon>ecological metagenomes</taxon>
    </lineage>
</organism>
<evidence type="ECO:0000313" key="3">
    <source>
        <dbReference type="EMBL" id="CAB4666465.1"/>
    </source>
</evidence>
<proteinExistence type="predicted"/>
<dbReference type="InterPro" id="IPR052019">
    <property type="entry name" value="F420H2_bilvrd_red/Heme_oxyg"/>
</dbReference>
<dbReference type="InterPro" id="IPR012349">
    <property type="entry name" value="Split_barrel_FMN-bd"/>
</dbReference>
<dbReference type="NCBIfam" id="TIGR03666">
    <property type="entry name" value="Rv2061_F420"/>
    <property type="match status" value="1"/>
</dbReference>
<dbReference type="Pfam" id="PF01243">
    <property type="entry name" value="PNPOx_N"/>
    <property type="match status" value="1"/>
</dbReference>
<dbReference type="GO" id="GO:0005829">
    <property type="term" value="C:cytosol"/>
    <property type="evidence" value="ECO:0007669"/>
    <property type="project" value="TreeGrafter"/>
</dbReference>
<sequence>MPADLDTAKYVSFVTYKKDGTPVATPVWVVPFEGGYAFTTDPDAYKVKRLRNDARATLTVCDMRGKIAPNAIVYSGAALVLDEADTQRVDALIRKKYSIGYRMIGVMSVLKKIAGKGSTAGDAAIKVTVS</sequence>
<dbReference type="Gene3D" id="2.30.110.10">
    <property type="entry name" value="Electron Transport, Fmn-binding Protein, Chain A"/>
    <property type="match status" value="1"/>
</dbReference>
<dbReference type="GO" id="GO:0070967">
    <property type="term" value="F:coenzyme F420 binding"/>
    <property type="evidence" value="ECO:0007669"/>
    <property type="project" value="TreeGrafter"/>
</dbReference>
<feature type="domain" description="Pyridoxamine 5'-phosphate oxidase N-terminal" evidence="2">
    <location>
        <begin position="6"/>
        <end position="89"/>
    </location>
</feature>
<dbReference type="InterPro" id="IPR011576">
    <property type="entry name" value="Pyridox_Oxase_N"/>
</dbReference>
<gene>
    <name evidence="3" type="ORF">UFOPK2214_01554</name>
</gene>
<dbReference type="EMBL" id="CAEZWJ010000097">
    <property type="protein sequence ID" value="CAB4666465.1"/>
    <property type="molecule type" value="Genomic_DNA"/>
</dbReference>
<dbReference type="AlphaFoldDB" id="A0A6J6M135"/>
<evidence type="ECO:0000259" key="2">
    <source>
        <dbReference type="Pfam" id="PF01243"/>
    </source>
</evidence>